<name>A0ABR1GJI6_9HYPO</name>
<dbReference type="CDD" id="cd12148">
    <property type="entry name" value="fungal_TF_MHR"/>
    <property type="match status" value="1"/>
</dbReference>
<gene>
    <name evidence="2" type="ORF">QQX98_012178</name>
</gene>
<feature type="region of interest" description="Disordered" evidence="1">
    <location>
        <begin position="1"/>
        <end position="23"/>
    </location>
</feature>
<evidence type="ECO:0000313" key="2">
    <source>
        <dbReference type="EMBL" id="KAK7398427.1"/>
    </source>
</evidence>
<accession>A0ABR1GJI6</accession>
<organism evidence="2 3">
    <name type="scientific">Neonectria punicea</name>
    <dbReference type="NCBI Taxonomy" id="979145"/>
    <lineage>
        <taxon>Eukaryota</taxon>
        <taxon>Fungi</taxon>
        <taxon>Dikarya</taxon>
        <taxon>Ascomycota</taxon>
        <taxon>Pezizomycotina</taxon>
        <taxon>Sordariomycetes</taxon>
        <taxon>Hypocreomycetidae</taxon>
        <taxon>Hypocreales</taxon>
        <taxon>Nectriaceae</taxon>
        <taxon>Neonectria</taxon>
    </lineage>
</organism>
<sequence length="386" mass="43114">METLRSLVRRQGKASGSHATSDERTYLNPMCPLFVGDNPIPPVHIVTQALQTIKEDLHSEHAGLHKFLAVESFTESVRKVFLLRGGYNLADFIIANGGLIDVFLKGSILQKENQMCREMQQCMKACQANLETALSRLPPHMQSTMEYIVALLFGSISTGNESAPEAQKPAQFISGEVFVLCTLTLILKALPPSEDSRSRFASECIDTARAALDKHQKFCEAIQSDDDRHVDICFNWTILHNPFIPFIVIFCHVIESTDDTTDDLGRLEMFVKTLETARLHSGATSNTHRHFEVLYQVALQYKGKDQLSNTGFQFEAYGQFIEHISDPMSHDETSMLLPGMPFGDQSTGEWQGSQVAGDWFQTNQEGWGPGEGSQYSSSFHSTHPSF</sequence>
<protein>
    <submittedName>
        <fullName evidence="2">Uncharacterized protein</fullName>
    </submittedName>
</protein>
<proteinExistence type="predicted"/>
<evidence type="ECO:0000313" key="3">
    <source>
        <dbReference type="Proteomes" id="UP001498476"/>
    </source>
</evidence>
<evidence type="ECO:0000256" key="1">
    <source>
        <dbReference type="SAM" id="MobiDB-lite"/>
    </source>
</evidence>
<dbReference type="EMBL" id="JAZAVJ010000337">
    <property type="protein sequence ID" value="KAK7398427.1"/>
    <property type="molecule type" value="Genomic_DNA"/>
</dbReference>
<dbReference type="Proteomes" id="UP001498476">
    <property type="component" value="Unassembled WGS sequence"/>
</dbReference>
<feature type="compositionally biased region" description="Polar residues" evidence="1">
    <location>
        <begin position="373"/>
        <end position="386"/>
    </location>
</feature>
<feature type="region of interest" description="Disordered" evidence="1">
    <location>
        <begin position="363"/>
        <end position="386"/>
    </location>
</feature>
<comment type="caution">
    <text evidence="2">The sequence shown here is derived from an EMBL/GenBank/DDBJ whole genome shotgun (WGS) entry which is preliminary data.</text>
</comment>
<keyword evidence="3" id="KW-1185">Reference proteome</keyword>
<reference evidence="2 3" key="1">
    <citation type="journal article" date="2025" name="Microbiol. Resour. Announc.">
        <title>Draft genome sequences for Neonectria magnoliae and Neonectria punicea, canker pathogens of Liriodendron tulipifera and Acer saccharum in West Virginia.</title>
        <authorList>
            <person name="Petronek H.M."/>
            <person name="Kasson M.T."/>
            <person name="Metheny A.M."/>
            <person name="Stauder C.M."/>
            <person name="Lovett B."/>
            <person name="Lynch S.C."/>
            <person name="Garnas J.R."/>
            <person name="Kasson L.R."/>
            <person name="Stajich J.E."/>
        </authorList>
    </citation>
    <scope>NUCLEOTIDE SEQUENCE [LARGE SCALE GENOMIC DNA]</scope>
    <source>
        <strain evidence="2 3">NRRL 64653</strain>
    </source>
</reference>